<comment type="subcellular location">
    <subcellularLocation>
        <location evidence="3">Cytoplasm</location>
    </subcellularLocation>
    <subcellularLocation>
        <location evidence="2">Nucleus</location>
    </subcellularLocation>
</comment>
<feature type="region of interest" description="Disordered" evidence="9">
    <location>
        <begin position="156"/>
        <end position="192"/>
    </location>
</feature>
<evidence type="ECO:0000256" key="4">
    <source>
        <dbReference type="ARBA" id="ARBA00009461"/>
    </source>
</evidence>
<evidence type="ECO:0000256" key="8">
    <source>
        <dbReference type="SAM" id="Coils"/>
    </source>
</evidence>
<evidence type="ECO:0000256" key="6">
    <source>
        <dbReference type="ARBA" id="ARBA00022490"/>
    </source>
</evidence>
<feature type="coiled-coil region" evidence="8">
    <location>
        <begin position="8"/>
        <end position="35"/>
    </location>
</feature>
<evidence type="ECO:0000256" key="9">
    <source>
        <dbReference type="SAM" id="MobiDB-lite"/>
    </source>
</evidence>
<sequence>MAPPSRSRTTAAEEILRLREENKKKDEQIADLLLKGERAAVKRKPLRKIPRPDGQAGRSSGYNLQTEMGLADNGDRYHRLFRMVKDHTHQFLAVKDTISKQSKVQVDAALAQIAKAAPYFARFEGYWPARDMITSYLLNMQTRRNKDLQLEAEASLQDRNTAKAASRRSNRAVSDGNNNNTDDPVPKRDLKRSIKRRANFIIHSDDADSEEEFETKSRKNKRKERTPTCSEDENSDNEPPTKVKRTTAAPVGSADEIKSRKRKRKQDASVYSEKEHSADELETKPSMRKPKQDAHVELPAEKKMKLTHPESAERQSELKWRDLPFNCIRCPEILPLDPDPRILAMFNKRERLVGEGGPGVPLLELQICTAITQEKERQRHLNLGEQNGWPREIDLENLPDRILEFKEEVADMLTDPVFLEESAAWKKFIKGIDYKLFHFCRSDCKDGFIYAAYARRCGYYGPKGADIINSTLMDEMFAKNIDDVCNTLCETLNDIVIASGAFFDSYDPTSNLLEIEDFTSFILAPFVAALLIAQDKNVEFEEAVDICDNSCDFGDIFQAEEEFKWHEEAQNVKVEKKIKSEPREKTKKEPKAKPAAKPKQHDKKQTVMRPKSNAVQSSYGTRSKARN</sequence>
<evidence type="ECO:0000256" key="5">
    <source>
        <dbReference type="ARBA" id="ARBA00015162"/>
    </source>
</evidence>
<dbReference type="GO" id="GO:0005634">
    <property type="term" value="C:nucleus"/>
    <property type="evidence" value="ECO:0007669"/>
    <property type="project" value="UniProtKB-SubCell"/>
</dbReference>
<dbReference type="PANTHER" id="PTHR41391:SF1">
    <property type="entry name" value="RESTRICTION OF TELOMERE CAPPING PROTEIN 4"/>
    <property type="match status" value="1"/>
</dbReference>
<keyword evidence="13" id="KW-1185">Reference proteome</keyword>
<keyword evidence="7" id="KW-0539">Nucleus</keyword>
<feature type="region of interest" description="Disordered" evidence="9">
    <location>
        <begin position="574"/>
        <end position="627"/>
    </location>
</feature>
<feature type="compositionally biased region" description="Basic and acidic residues" evidence="9">
    <location>
        <begin position="574"/>
        <end position="592"/>
    </location>
</feature>
<evidence type="ECO:0000256" key="7">
    <source>
        <dbReference type="ARBA" id="ARBA00023242"/>
    </source>
</evidence>
<dbReference type="AlphaFoldDB" id="A0AAD6RYN8"/>
<dbReference type="Pfam" id="PF14474">
    <property type="entry name" value="RTC4"/>
    <property type="match status" value="1"/>
</dbReference>
<dbReference type="InterPro" id="IPR039024">
    <property type="entry name" value="RTC4"/>
</dbReference>
<feature type="region of interest" description="Disordered" evidence="9">
    <location>
        <begin position="43"/>
        <end position="62"/>
    </location>
</feature>
<dbReference type="InterPro" id="IPR028094">
    <property type="entry name" value="RTC4_C"/>
</dbReference>
<gene>
    <name evidence="12" type="ORF">C8F04DRAFT_1267404</name>
    <name evidence="11" type="ORF">C8F04DRAFT_1280217</name>
</gene>
<name>A0AAD6RYN8_9AGAR</name>
<feature type="compositionally biased region" description="Polar residues" evidence="9">
    <location>
        <begin position="171"/>
        <end position="182"/>
    </location>
</feature>
<comment type="similarity">
    <text evidence="4">Belongs to the RTC4 family.</text>
</comment>
<feature type="compositionally biased region" description="Basic residues" evidence="9">
    <location>
        <begin position="593"/>
        <end position="602"/>
    </location>
</feature>
<dbReference type="GO" id="GO:0005737">
    <property type="term" value="C:cytoplasm"/>
    <property type="evidence" value="ECO:0007669"/>
    <property type="project" value="UniProtKB-SubCell"/>
</dbReference>
<evidence type="ECO:0000259" key="10">
    <source>
        <dbReference type="Pfam" id="PF14474"/>
    </source>
</evidence>
<dbReference type="EMBL" id="JARJCM010000129">
    <property type="protein sequence ID" value="KAJ7027113.1"/>
    <property type="molecule type" value="Genomic_DNA"/>
</dbReference>
<comment type="caution">
    <text evidence="11">The sequence shown here is derived from an EMBL/GenBank/DDBJ whole genome shotgun (WGS) entry which is preliminary data.</text>
</comment>
<protein>
    <recommendedName>
        <fullName evidence="5">Restriction of telomere capping protein 4</fullName>
    </recommendedName>
</protein>
<dbReference type="EMBL" id="JARJCM010000442">
    <property type="protein sequence ID" value="KAJ7017036.1"/>
    <property type="molecule type" value="Genomic_DNA"/>
</dbReference>
<accession>A0AAD6RYN8</accession>
<dbReference type="PANTHER" id="PTHR41391">
    <property type="entry name" value="RESTRICTION OF TELOMERE CAPPING PROTEIN 4"/>
    <property type="match status" value="1"/>
</dbReference>
<evidence type="ECO:0000256" key="1">
    <source>
        <dbReference type="ARBA" id="ARBA00002738"/>
    </source>
</evidence>
<feature type="domain" description="Restriction of telomere capping protein 4 C-terminal" evidence="10">
    <location>
        <begin position="456"/>
        <end position="556"/>
    </location>
</feature>
<evidence type="ECO:0000313" key="12">
    <source>
        <dbReference type="EMBL" id="KAJ7027113.1"/>
    </source>
</evidence>
<dbReference type="Proteomes" id="UP001218188">
    <property type="component" value="Unassembled WGS sequence"/>
</dbReference>
<organism evidence="11 13">
    <name type="scientific">Mycena alexandri</name>
    <dbReference type="NCBI Taxonomy" id="1745969"/>
    <lineage>
        <taxon>Eukaryota</taxon>
        <taxon>Fungi</taxon>
        <taxon>Dikarya</taxon>
        <taxon>Basidiomycota</taxon>
        <taxon>Agaricomycotina</taxon>
        <taxon>Agaricomycetes</taxon>
        <taxon>Agaricomycetidae</taxon>
        <taxon>Agaricales</taxon>
        <taxon>Marasmiineae</taxon>
        <taxon>Mycenaceae</taxon>
        <taxon>Mycena</taxon>
    </lineage>
</organism>
<proteinExistence type="inferred from homology"/>
<keyword evidence="8" id="KW-0175">Coiled coil</keyword>
<reference evidence="11" key="1">
    <citation type="submission" date="2023-03" db="EMBL/GenBank/DDBJ databases">
        <title>Massive genome expansion in bonnet fungi (Mycena s.s.) driven by repeated elements and novel gene families across ecological guilds.</title>
        <authorList>
            <consortium name="Lawrence Berkeley National Laboratory"/>
            <person name="Harder C.B."/>
            <person name="Miyauchi S."/>
            <person name="Viragh M."/>
            <person name="Kuo A."/>
            <person name="Thoen E."/>
            <person name="Andreopoulos B."/>
            <person name="Lu D."/>
            <person name="Skrede I."/>
            <person name="Drula E."/>
            <person name="Henrissat B."/>
            <person name="Morin E."/>
            <person name="Kohler A."/>
            <person name="Barry K."/>
            <person name="LaButti K."/>
            <person name="Morin E."/>
            <person name="Salamov A."/>
            <person name="Lipzen A."/>
            <person name="Mereny Z."/>
            <person name="Hegedus B."/>
            <person name="Baldrian P."/>
            <person name="Stursova M."/>
            <person name="Weitz H."/>
            <person name="Taylor A."/>
            <person name="Grigoriev I.V."/>
            <person name="Nagy L.G."/>
            <person name="Martin F."/>
            <person name="Kauserud H."/>
        </authorList>
    </citation>
    <scope>NUCLEOTIDE SEQUENCE</scope>
    <source>
        <strain evidence="11">CBHHK200</strain>
    </source>
</reference>
<evidence type="ECO:0000256" key="3">
    <source>
        <dbReference type="ARBA" id="ARBA00004496"/>
    </source>
</evidence>
<comment type="function">
    <text evidence="1">May be involved in a process influencing telomere capping.</text>
</comment>
<evidence type="ECO:0000313" key="13">
    <source>
        <dbReference type="Proteomes" id="UP001218188"/>
    </source>
</evidence>
<feature type="region of interest" description="Disordered" evidence="9">
    <location>
        <begin position="207"/>
        <end position="315"/>
    </location>
</feature>
<evidence type="ECO:0000256" key="2">
    <source>
        <dbReference type="ARBA" id="ARBA00004123"/>
    </source>
</evidence>
<feature type="compositionally biased region" description="Basic and acidic residues" evidence="9">
    <location>
        <begin position="272"/>
        <end position="315"/>
    </location>
</feature>
<keyword evidence="6" id="KW-0963">Cytoplasm</keyword>
<evidence type="ECO:0000313" key="11">
    <source>
        <dbReference type="EMBL" id="KAJ7017036.1"/>
    </source>
</evidence>